<dbReference type="InterPro" id="IPR004843">
    <property type="entry name" value="Calcineurin-like_PHP"/>
</dbReference>
<dbReference type="SUPFAM" id="SSF56300">
    <property type="entry name" value="Metallo-dependent phosphatases"/>
    <property type="match status" value="1"/>
</dbReference>
<keyword evidence="1" id="KW-0378">Hydrolase</keyword>
<dbReference type="InterPro" id="IPR029052">
    <property type="entry name" value="Metallo-depent_PP-like"/>
</dbReference>
<organism evidence="3">
    <name type="scientific">freshwater metagenome</name>
    <dbReference type="NCBI Taxonomy" id="449393"/>
    <lineage>
        <taxon>unclassified sequences</taxon>
        <taxon>metagenomes</taxon>
        <taxon>ecological metagenomes</taxon>
    </lineage>
</organism>
<evidence type="ECO:0000313" key="3">
    <source>
        <dbReference type="EMBL" id="CAB4346575.1"/>
    </source>
</evidence>
<dbReference type="EMBL" id="CAESAN010000138">
    <property type="protein sequence ID" value="CAB4346575.1"/>
    <property type="molecule type" value="Genomic_DNA"/>
</dbReference>
<dbReference type="InterPro" id="IPR041796">
    <property type="entry name" value="Mre11_N"/>
</dbReference>
<gene>
    <name evidence="3" type="ORF">UFOPK3547_01402</name>
</gene>
<dbReference type="PANTHER" id="PTHR30337:SF7">
    <property type="entry name" value="PHOSPHOESTERASE"/>
    <property type="match status" value="1"/>
</dbReference>
<protein>
    <submittedName>
        <fullName evidence="3">Unannotated protein</fullName>
    </submittedName>
</protein>
<name>A0A6J5ZWT7_9ZZZZ</name>
<reference evidence="3" key="1">
    <citation type="submission" date="2020-05" db="EMBL/GenBank/DDBJ databases">
        <authorList>
            <person name="Chiriac C."/>
            <person name="Salcher M."/>
            <person name="Ghai R."/>
            <person name="Kavagutti S V."/>
        </authorList>
    </citation>
    <scope>NUCLEOTIDE SEQUENCE</scope>
</reference>
<dbReference type="AlphaFoldDB" id="A0A6J5ZWT7"/>
<evidence type="ECO:0000256" key="1">
    <source>
        <dbReference type="ARBA" id="ARBA00022801"/>
    </source>
</evidence>
<proteinExistence type="predicted"/>
<dbReference type="CDD" id="cd00840">
    <property type="entry name" value="MPP_Mre11_N"/>
    <property type="match status" value="1"/>
</dbReference>
<evidence type="ECO:0000259" key="2">
    <source>
        <dbReference type="Pfam" id="PF00149"/>
    </source>
</evidence>
<accession>A0A6J5ZWT7</accession>
<feature type="domain" description="Calcineurin-like phosphoesterase" evidence="2">
    <location>
        <begin position="1"/>
        <end position="195"/>
    </location>
</feature>
<sequence length="430" mass="47037">MRFVHAADVHLGSPLGGLDLRDDAPKDEIRGAPRRAFERLVGYCTTEGVDLLLIAGDLFDGRADLDTQIFVESQFRRLSDSGVKCVLLRGNHDAASKQVLRLRLPEGVHELSVTTAETLRFPELGVAVHGRGFADQHVTESIVDSYPPADAALFNIGMLHTSATGVSDHEVYAPCSLAQLTGKGYGYWALGHIHKREVLASDPPVVFCGNLQGRHPKETGAKGATLVKVEDGVIVDGPSHVDFDVLRWHTITVDLEDARDEGDVLDALERKINETLASGDEDMQHAVRIELAGRSLMHRDIVDAPATWHDRIQQVVADTGRDRVWIERIRISTIPPLPAIDVLRGREDMVGELARELAEMRKAASMPSALGTSLKVLEEKIPAALLEGEDALAIPGLSPAVTLEKVFEQVERDLLSRLVDTEVANEEEGR</sequence>
<dbReference type="InterPro" id="IPR050535">
    <property type="entry name" value="DNA_Repair-Maintenance_Comp"/>
</dbReference>
<dbReference type="Pfam" id="PF00149">
    <property type="entry name" value="Metallophos"/>
    <property type="match status" value="1"/>
</dbReference>
<dbReference type="GO" id="GO:0016787">
    <property type="term" value="F:hydrolase activity"/>
    <property type="evidence" value="ECO:0007669"/>
    <property type="project" value="UniProtKB-KW"/>
</dbReference>
<dbReference type="Gene3D" id="3.60.21.10">
    <property type="match status" value="1"/>
</dbReference>
<dbReference type="PANTHER" id="PTHR30337">
    <property type="entry name" value="COMPONENT OF ATP-DEPENDENT DSDNA EXONUCLEASE"/>
    <property type="match status" value="1"/>
</dbReference>